<dbReference type="HOGENOM" id="CLU_1853615_0_0_5"/>
<dbReference type="RefSeq" id="WP_007535023.1">
    <property type="nucleotide sequence ID" value="NZ_HF536772.1"/>
</dbReference>
<dbReference type="AlphaFoldDB" id="K0PZX2"/>
<accession>K0PZX2</accession>
<comment type="caution">
    <text evidence="1">The sequence shown here is derived from an EMBL/GenBank/DDBJ whole genome shotgun (WGS) entry which is preliminary data.</text>
</comment>
<name>K0PZX2_9HYPH</name>
<dbReference type="Proteomes" id="UP000009319">
    <property type="component" value="Unassembled WGS sequence"/>
</dbReference>
<dbReference type="EMBL" id="CANI01000028">
    <property type="protein sequence ID" value="CCM77107.1"/>
    <property type="molecule type" value="Genomic_DNA"/>
</dbReference>
<reference evidence="1 2" key="1">
    <citation type="journal article" date="2013" name="Genome Announc.">
        <title>Draft Genome Sequence of Rhizobium mesoamericanum STM3625, a Nitrogen-Fixing Symbiont of Mimosa pudica Isolated in French Guiana (South America).</title>
        <authorList>
            <person name="Moulin L."/>
            <person name="Mornico D."/>
            <person name="Melkonian R."/>
            <person name="Klonowska A."/>
        </authorList>
    </citation>
    <scope>NUCLEOTIDE SEQUENCE [LARGE SCALE GENOMIC DNA]</scope>
    <source>
        <strain evidence="1 2">STM3625</strain>
    </source>
</reference>
<gene>
    <name evidence="1" type="ORF">BN77_4155</name>
</gene>
<organism evidence="1 2">
    <name type="scientific">Rhizobium mesoamericanum STM3625</name>
    <dbReference type="NCBI Taxonomy" id="1211777"/>
    <lineage>
        <taxon>Bacteria</taxon>
        <taxon>Pseudomonadati</taxon>
        <taxon>Pseudomonadota</taxon>
        <taxon>Alphaproteobacteria</taxon>
        <taxon>Hyphomicrobiales</taxon>
        <taxon>Rhizobiaceae</taxon>
        <taxon>Rhizobium/Agrobacterium group</taxon>
        <taxon>Rhizobium</taxon>
    </lineage>
</organism>
<evidence type="ECO:0000313" key="2">
    <source>
        <dbReference type="Proteomes" id="UP000009319"/>
    </source>
</evidence>
<evidence type="ECO:0000313" key="1">
    <source>
        <dbReference type="EMBL" id="CCM77107.1"/>
    </source>
</evidence>
<dbReference type="eggNOG" id="ENOG5030SK4">
    <property type="taxonomic scope" value="Bacteria"/>
</dbReference>
<keyword evidence="2" id="KW-1185">Reference proteome</keyword>
<sequence length="138" mass="14956">MPKRKHTDETIFEVRRLLAAGTAQSSIQAQTGVPQPTISKINTFRLVPVAEMPLAIPTALELFHMGNDYIAIGQFLHISEAEVERRMGLKRAKRLGEVGARGGGTDSSPRIGTPAAFRNLLISIARSAQPVRALEAAE</sequence>
<dbReference type="STRING" id="1211777.BN77_4155"/>
<protein>
    <submittedName>
        <fullName evidence="1">Uncharacterized protein</fullName>
    </submittedName>
</protein>
<proteinExistence type="predicted"/>